<dbReference type="AlphaFoldDB" id="A0A4S3J6J9"/>
<dbReference type="Proteomes" id="UP000308092">
    <property type="component" value="Unassembled WGS sequence"/>
</dbReference>
<protein>
    <submittedName>
        <fullName evidence="2">Uncharacterized protein</fullName>
    </submittedName>
</protein>
<organism evidence="2 3">
    <name type="scientific">Aspergillus tanneri</name>
    <dbReference type="NCBI Taxonomy" id="1220188"/>
    <lineage>
        <taxon>Eukaryota</taxon>
        <taxon>Fungi</taxon>
        <taxon>Dikarya</taxon>
        <taxon>Ascomycota</taxon>
        <taxon>Pezizomycotina</taxon>
        <taxon>Eurotiomycetes</taxon>
        <taxon>Eurotiomycetidae</taxon>
        <taxon>Eurotiales</taxon>
        <taxon>Aspergillaceae</taxon>
        <taxon>Aspergillus</taxon>
        <taxon>Aspergillus subgen. Circumdati</taxon>
    </lineage>
</organism>
<gene>
    <name evidence="2" type="ORF">EYZ11_010163</name>
</gene>
<name>A0A4S3J6J9_9EURO</name>
<reference evidence="2 3" key="1">
    <citation type="submission" date="2019-03" db="EMBL/GenBank/DDBJ databases">
        <title>The genome sequence of a newly discovered highly antifungal drug resistant Aspergillus species, Aspergillus tanneri NIH 1004.</title>
        <authorList>
            <person name="Mounaud S."/>
            <person name="Singh I."/>
            <person name="Joardar V."/>
            <person name="Pakala S."/>
            <person name="Pakala S."/>
            <person name="Venepally P."/>
            <person name="Hoover J."/>
            <person name="Nierman W."/>
            <person name="Chung J."/>
            <person name="Losada L."/>
        </authorList>
    </citation>
    <scope>NUCLEOTIDE SEQUENCE [LARGE SCALE GENOMIC DNA]</scope>
    <source>
        <strain evidence="2 3">NIH1004</strain>
    </source>
</reference>
<dbReference type="EMBL" id="SOSA01000527">
    <property type="protein sequence ID" value="THC90382.1"/>
    <property type="molecule type" value="Genomic_DNA"/>
</dbReference>
<sequence>MADFGCASTGAKMRNFNEKPSDLKSYQ</sequence>
<evidence type="ECO:0000313" key="3">
    <source>
        <dbReference type="Proteomes" id="UP000308092"/>
    </source>
</evidence>
<evidence type="ECO:0000313" key="2">
    <source>
        <dbReference type="EMBL" id="THC90382.1"/>
    </source>
</evidence>
<evidence type="ECO:0000256" key="1">
    <source>
        <dbReference type="SAM" id="MobiDB-lite"/>
    </source>
</evidence>
<feature type="region of interest" description="Disordered" evidence="1">
    <location>
        <begin position="1"/>
        <end position="27"/>
    </location>
</feature>
<comment type="caution">
    <text evidence="2">The sequence shown here is derived from an EMBL/GenBank/DDBJ whole genome shotgun (WGS) entry which is preliminary data.</text>
</comment>
<keyword evidence="3" id="KW-1185">Reference proteome</keyword>
<dbReference type="VEuPathDB" id="FungiDB:EYZ11_010163"/>
<feature type="compositionally biased region" description="Basic and acidic residues" evidence="1">
    <location>
        <begin position="15"/>
        <end position="27"/>
    </location>
</feature>
<proteinExistence type="predicted"/>
<accession>A0A4S3J6J9</accession>